<reference evidence="1 2" key="1">
    <citation type="submission" date="2020-01" db="EMBL/GenBank/DDBJ databases">
        <title>Complete and circular genome sequences of six lactobacillus isolates from horses.</title>
        <authorList>
            <person name="Hassan H.M."/>
        </authorList>
    </citation>
    <scope>NUCLEOTIDE SEQUENCE [LARGE SCALE GENOMIC DNA]</scope>
    <source>
        <strain evidence="1 2">1A</strain>
    </source>
</reference>
<organism evidence="1 2">
    <name type="scientific">Ligilactobacillus saerimneri</name>
    <dbReference type="NCBI Taxonomy" id="228229"/>
    <lineage>
        <taxon>Bacteria</taxon>
        <taxon>Bacillati</taxon>
        <taxon>Bacillota</taxon>
        <taxon>Bacilli</taxon>
        <taxon>Lactobacillales</taxon>
        <taxon>Lactobacillaceae</taxon>
        <taxon>Ligilactobacillus</taxon>
    </lineage>
</organism>
<gene>
    <name evidence="1" type="ORF">GTO87_05810</name>
</gene>
<proteinExistence type="predicted"/>
<dbReference type="EMBL" id="CP047418">
    <property type="protein sequence ID" value="QLL78157.1"/>
    <property type="molecule type" value="Genomic_DNA"/>
</dbReference>
<dbReference type="RefSeq" id="WP_180848451.1">
    <property type="nucleotide sequence ID" value="NZ_CP047418.1"/>
</dbReference>
<dbReference type="AlphaFoldDB" id="A0A7H9ELK8"/>
<dbReference type="InterPro" id="IPR006524">
    <property type="entry name" value="ArpU-like"/>
</dbReference>
<protein>
    <recommendedName>
        <fullName evidence="3">ArpU family transcriptional regulator</fullName>
    </recommendedName>
</protein>
<evidence type="ECO:0000313" key="1">
    <source>
        <dbReference type="EMBL" id="QLL78157.1"/>
    </source>
</evidence>
<evidence type="ECO:0008006" key="3">
    <source>
        <dbReference type="Google" id="ProtNLM"/>
    </source>
</evidence>
<sequence length="142" mass="16376">MGILGFRQVDQKATAKKVRKFFDDDFMLCVRKMNRRPQDLKSPQYDPQPKGNTIGNSSEEAIIEHIDLEEVYRAVAVAIRNCSRRSNLILVGRYLDGIPDSIMQERLGLEHTHYGESKNWALNEFADRVQAQLPSLDLHVYK</sequence>
<accession>A0A7H9ELK8</accession>
<name>A0A7H9ELK8_9LACO</name>
<dbReference type="NCBIfam" id="TIGR01637">
    <property type="entry name" value="phage_arpU"/>
    <property type="match status" value="1"/>
</dbReference>
<evidence type="ECO:0000313" key="2">
    <source>
        <dbReference type="Proteomes" id="UP000510886"/>
    </source>
</evidence>
<dbReference type="KEGG" id="lsw:GTO87_05810"/>
<dbReference type="Proteomes" id="UP000510886">
    <property type="component" value="Chromosome"/>
</dbReference>